<evidence type="ECO:0000313" key="3">
    <source>
        <dbReference type="Proteomes" id="UP001626550"/>
    </source>
</evidence>
<evidence type="ECO:0000256" key="1">
    <source>
        <dbReference type="ARBA" id="ARBA00007398"/>
    </source>
</evidence>
<dbReference type="InterPro" id="IPR026832">
    <property type="entry name" value="Asteroid"/>
</dbReference>
<dbReference type="SUPFAM" id="SSF88723">
    <property type="entry name" value="PIN domain-like"/>
    <property type="match status" value="1"/>
</dbReference>
<protein>
    <submittedName>
        <fullName evidence="2">Protein asteroid 1</fullName>
    </submittedName>
</protein>
<dbReference type="PANTHER" id="PTHR15665:SF1">
    <property type="entry name" value="PROTEIN ASTEROID HOMOLOG 1"/>
    <property type="match status" value="1"/>
</dbReference>
<dbReference type="AlphaFoldDB" id="A0ABD2QMK8"/>
<organism evidence="2 3">
    <name type="scientific">Cichlidogyrus casuarinus</name>
    <dbReference type="NCBI Taxonomy" id="1844966"/>
    <lineage>
        <taxon>Eukaryota</taxon>
        <taxon>Metazoa</taxon>
        <taxon>Spiralia</taxon>
        <taxon>Lophotrochozoa</taxon>
        <taxon>Platyhelminthes</taxon>
        <taxon>Monogenea</taxon>
        <taxon>Monopisthocotylea</taxon>
        <taxon>Dactylogyridea</taxon>
        <taxon>Ancyrocephalidae</taxon>
        <taxon>Cichlidogyrus</taxon>
    </lineage>
</organism>
<dbReference type="Proteomes" id="UP001626550">
    <property type="component" value="Unassembled WGS sequence"/>
</dbReference>
<name>A0ABD2QMK8_9PLAT</name>
<dbReference type="Gene3D" id="3.40.50.1010">
    <property type="entry name" value="5'-nuclease"/>
    <property type="match status" value="1"/>
</dbReference>
<evidence type="ECO:0000313" key="2">
    <source>
        <dbReference type="EMBL" id="KAL3320768.1"/>
    </source>
</evidence>
<dbReference type="EMBL" id="JBJKFK010000031">
    <property type="protein sequence ID" value="KAL3320768.1"/>
    <property type="molecule type" value="Genomic_DNA"/>
</dbReference>
<comment type="similarity">
    <text evidence="1">Belongs to the asteroid family.</text>
</comment>
<dbReference type="PANTHER" id="PTHR15665">
    <property type="entry name" value="ASTEROID PROTEIN"/>
    <property type="match status" value="1"/>
</dbReference>
<dbReference type="InterPro" id="IPR029060">
    <property type="entry name" value="PIN-like_dom_sf"/>
</dbReference>
<accession>A0ABD2QMK8</accession>
<comment type="caution">
    <text evidence="2">The sequence shown here is derived from an EMBL/GenBank/DDBJ whole genome shotgun (WGS) entry which is preliminary data.</text>
</comment>
<gene>
    <name evidence="2" type="primary">ASTE1_1</name>
    <name evidence="2" type="ORF">Ciccas_000558</name>
</gene>
<keyword evidence="3" id="KW-1185">Reference proteome</keyword>
<proteinExistence type="inferred from homology"/>
<sequence>MGIRGLTTVLQDKYPGCFVDFSLRNSFVVIDYGSFMHYLNRISHLTPVYGGEAQKFALFVATWLDRFKECNIKPIFIKDGIPHLYKENEAKERMEKKIAKAQKIMDSNFEKISCFLPQAAKVVMKETVLEHDYPLYLCDDEADGVIAGISVLFKAPVLTNDSDFFIFATMYPEIQVISWDSLDKYATHDSQGSYLTCLKYEPKYSFLNALSHDQLILFSAICGNDFTIGHSLYKRIFTNATQYFSAKYFPILAKWILGYKEPELCIESLLKKFTVAEREQISSDIRASAELYKLQYPHSDFLASLGVVIGDLAIDQPKLMKIRALFSHFNPLPICLVINRRSPFLAAQYLRQLRYSCLFKQYRKEFPLEEMIGVFLKNGQYFVKERYQTSGNRIKEVDILLIEDIEEQSLLQRLGLEDVSYPAGLSEHLVFLCQYFYLLVTLNKYKCKDPVFLALLACFVSNLSSSDILDTFPTEVISPHYLYAFQQAFSTLHSFRELLKLTNTKIPRFKDLLKDGECFHTVMCTLEKVPPEERIALIEEKLLDLQTLFIFTLILNFVSKYQHISLLQNSIIDRCHESKPAKAEKSVIILGSGSKKYKRKKKKCNQRDEIDLLLKANGLIALS</sequence>
<reference evidence="2 3" key="1">
    <citation type="submission" date="2024-11" db="EMBL/GenBank/DDBJ databases">
        <title>Adaptive evolution of stress response genes in parasites aligns with host niche diversity.</title>
        <authorList>
            <person name="Hahn C."/>
            <person name="Resl P."/>
        </authorList>
    </citation>
    <scope>NUCLEOTIDE SEQUENCE [LARGE SCALE GENOMIC DNA]</scope>
    <source>
        <strain evidence="2">EGGRZ-B1_66</strain>
        <tissue evidence="2">Body</tissue>
    </source>
</reference>